<gene>
    <name evidence="13" type="ORF">P7K49_018494</name>
</gene>
<evidence type="ECO:0000256" key="10">
    <source>
        <dbReference type="ARBA" id="ARBA00033627"/>
    </source>
</evidence>
<dbReference type="InterPro" id="IPR044880">
    <property type="entry name" value="NCX_ion-bd_dom_sf"/>
</dbReference>
<feature type="transmembrane region" description="Helical" evidence="11">
    <location>
        <begin position="6"/>
        <end position="29"/>
    </location>
</feature>
<dbReference type="PANTHER" id="PTHR10846">
    <property type="entry name" value="SODIUM/POTASSIUM/CALCIUM EXCHANGER"/>
    <property type="match status" value="1"/>
</dbReference>
<comment type="similarity">
    <text evidence="2">Belongs to the Ca(2+):cation antiporter (CaCA) (TC 2.A.19) family. SLC24A subfamily.</text>
</comment>
<comment type="subcellular location">
    <subcellularLocation>
        <location evidence="1">Membrane</location>
        <topology evidence="1">Multi-pass membrane protein</topology>
    </subcellularLocation>
</comment>
<evidence type="ECO:0000256" key="5">
    <source>
        <dbReference type="ARBA" id="ARBA00022692"/>
    </source>
</evidence>
<dbReference type="Proteomes" id="UP001266305">
    <property type="component" value="Unassembled WGS sequence"/>
</dbReference>
<evidence type="ECO:0000256" key="3">
    <source>
        <dbReference type="ARBA" id="ARBA00022449"/>
    </source>
</evidence>
<keyword evidence="3" id="KW-0050">Antiport</keyword>
<evidence type="ECO:0000256" key="8">
    <source>
        <dbReference type="ARBA" id="ARBA00023065"/>
    </source>
</evidence>
<keyword evidence="7 11" id="KW-1133">Transmembrane helix</keyword>
<keyword evidence="14" id="KW-1185">Reference proteome</keyword>
<keyword evidence="6" id="KW-0769">Symport</keyword>
<keyword evidence="4" id="KW-0813">Transport</keyword>
<keyword evidence="9 11" id="KW-0472">Membrane</keyword>
<evidence type="ECO:0000256" key="4">
    <source>
        <dbReference type="ARBA" id="ARBA00022568"/>
    </source>
</evidence>
<evidence type="ECO:0000256" key="7">
    <source>
        <dbReference type="ARBA" id="ARBA00022989"/>
    </source>
</evidence>
<protein>
    <recommendedName>
        <fullName evidence="12">Sodium/calcium exchanger membrane region domain-containing protein</fullName>
    </recommendedName>
</protein>
<evidence type="ECO:0000256" key="11">
    <source>
        <dbReference type="SAM" id="Phobius"/>
    </source>
</evidence>
<dbReference type="Pfam" id="PF01699">
    <property type="entry name" value="Na_Ca_ex"/>
    <property type="match status" value="1"/>
</dbReference>
<comment type="catalytic activity">
    <reaction evidence="10">
        <text>Ca(2+)(out) + K(+)(out) + 4 Na(+)(in) = Ca(2+)(in) + K(+)(in) + 4 Na(+)(out)</text>
        <dbReference type="Rhea" id="RHEA:69967"/>
        <dbReference type="ChEBI" id="CHEBI:29101"/>
        <dbReference type="ChEBI" id="CHEBI:29103"/>
        <dbReference type="ChEBI" id="CHEBI:29108"/>
    </reaction>
</comment>
<keyword evidence="5 11" id="KW-0812">Transmembrane</keyword>
<evidence type="ECO:0000259" key="12">
    <source>
        <dbReference type="Pfam" id="PF01699"/>
    </source>
</evidence>
<dbReference type="PANTHER" id="PTHR10846:SF21">
    <property type="entry name" value="SODIUM_POTASSIUM_CALCIUM EXCHANGER 4"/>
    <property type="match status" value="1"/>
</dbReference>
<keyword evidence="4" id="KW-0109">Calcium transport</keyword>
<feature type="transmembrane region" description="Helical" evidence="11">
    <location>
        <begin position="41"/>
        <end position="61"/>
    </location>
</feature>
<dbReference type="EMBL" id="JASSZA010000008">
    <property type="protein sequence ID" value="KAK2104638.1"/>
    <property type="molecule type" value="Genomic_DNA"/>
</dbReference>
<evidence type="ECO:0000256" key="2">
    <source>
        <dbReference type="ARBA" id="ARBA00005364"/>
    </source>
</evidence>
<accession>A0ABQ9V5J7</accession>
<keyword evidence="8" id="KW-0406">Ion transport</keyword>
<dbReference type="Gene3D" id="1.20.1420.30">
    <property type="entry name" value="NCX, central ion-binding region"/>
    <property type="match status" value="1"/>
</dbReference>
<evidence type="ECO:0000313" key="14">
    <source>
        <dbReference type="Proteomes" id="UP001266305"/>
    </source>
</evidence>
<proteinExistence type="inferred from homology"/>
<keyword evidence="4" id="KW-0106">Calcium</keyword>
<reference evidence="13 14" key="1">
    <citation type="submission" date="2023-05" db="EMBL/GenBank/DDBJ databases">
        <title>B98-5 Cell Line De Novo Hybrid Assembly: An Optical Mapping Approach.</title>
        <authorList>
            <person name="Kananen K."/>
            <person name="Auerbach J.A."/>
            <person name="Kautto E."/>
            <person name="Blachly J.S."/>
        </authorList>
    </citation>
    <scope>NUCLEOTIDE SEQUENCE [LARGE SCALE GENOMIC DNA]</scope>
    <source>
        <strain evidence="13">B95-8</strain>
        <tissue evidence="13">Cell line</tissue>
    </source>
</reference>
<sequence length="151" mass="16616">MVTFITATLWIAVFSYIMVWLVSVGNRGWAVCTARDRSKEGGSGSSMAAVPLIMKLTLSALHPSLGDMAVSNTIGSNVFDILVGLGVPWGLQTMVVNYGSTVLGIHLNKWQLDRKLGVYVLVLYAIFLCFSIMIEFNVFTFVNLPMCREDD</sequence>
<dbReference type="InterPro" id="IPR004837">
    <property type="entry name" value="NaCa_Exmemb"/>
</dbReference>
<feature type="domain" description="Sodium/calcium exchanger membrane region" evidence="12">
    <location>
        <begin position="59"/>
        <end position="133"/>
    </location>
</feature>
<name>A0ABQ9V5J7_SAGOE</name>
<organism evidence="13 14">
    <name type="scientific">Saguinus oedipus</name>
    <name type="common">Cotton-top tamarin</name>
    <name type="synonym">Oedipomidas oedipus</name>
    <dbReference type="NCBI Taxonomy" id="9490"/>
    <lineage>
        <taxon>Eukaryota</taxon>
        <taxon>Metazoa</taxon>
        <taxon>Chordata</taxon>
        <taxon>Craniata</taxon>
        <taxon>Vertebrata</taxon>
        <taxon>Euteleostomi</taxon>
        <taxon>Mammalia</taxon>
        <taxon>Eutheria</taxon>
        <taxon>Euarchontoglires</taxon>
        <taxon>Primates</taxon>
        <taxon>Haplorrhini</taxon>
        <taxon>Platyrrhini</taxon>
        <taxon>Cebidae</taxon>
        <taxon>Callitrichinae</taxon>
        <taxon>Saguinus</taxon>
    </lineage>
</organism>
<evidence type="ECO:0000313" key="13">
    <source>
        <dbReference type="EMBL" id="KAK2104638.1"/>
    </source>
</evidence>
<comment type="caution">
    <text evidence="13">The sequence shown here is derived from an EMBL/GenBank/DDBJ whole genome shotgun (WGS) entry which is preliminary data.</text>
</comment>
<feature type="transmembrane region" description="Helical" evidence="11">
    <location>
        <begin position="116"/>
        <end position="134"/>
    </location>
</feature>
<evidence type="ECO:0000256" key="6">
    <source>
        <dbReference type="ARBA" id="ARBA00022847"/>
    </source>
</evidence>
<dbReference type="InterPro" id="IPR004481">
    <property type="entry name" value="K/Na/Ca-exchanger"/>
</dbReference>
<evidence type="ECO:0000256" key="9">
    <source>
        <dbReference type="ARBA" id="ARBA00023136"/>
    </source>
</evidence>
<feature type="transmembrane region" description="Helical" evidence="11">
    <location>
        <begin position="81"/>
        <end position="104"/>
    </location>
</feature>
<evidence type="ECO:0000256" key="1">
    <source>
        <dbReference type="ARBA" id="ARBA00004141"/>
    </source>
</evidence>